<dbReference type="OMA" id="YAWLYLW"/>
<accession>A0A642ULU0</accession>
<keyword evidence="1" id="KW-0812">Transmembrane</keyword>
<evidence type="ECO:0008006" key="4">
    <source>
        <dbReference type="Google" id="ProtNLM"/>
    </source>
</evidence>
<gene>
    <name evidence="2" type="ORF">DIURU_003292</name>
</gene>
<keyword evidence="1" id="KW-0472">Membrane</keyword>
<evidence type="ECO:0000313" key="2">
    <source>
        <dbReference type="EMBL" id="KAA8901347.1"/>
    </source>
</evidence>
<dbReference type="OrthoDB" id="1913277at2759"/>
<dbReference type="EMBL" id="SWFT01000104">
    <property type="protein sequence ID" value="KAA8901347.1"/>
    <property type="molecule type" value="Genomic_DNA"/>
</dbReference>
<sequence length="192" mass="20844">MSAPVPDSTDKFPRLGGFFSSEHYPQYAPVDVKTQTTQILKFGGYTTALAYGWLYLFKRTTFKLGLPLTAIAFGATATATKGMVTNLREKNDAWNTFWGVLVGNTVVLTAGFKSMPLRNKVLTGLAGAGITAVLDNFFHAESASSAGQDAKFVAANGDEKLPKQQFWDVWQRRPLSQTVEELGVGRGIGKSL</sequence>
<evidence type="ECO:0000313" key="3">
    <source>
        <dbReference type="Proteomes" id="UP000449547"/>
    </source>
</evidence>
<keyword evidence="3" id="KW-1185">Reference proteome</keyword>
<feature type="transmembrane region" description="Helical" evidence="1">
    <location>
        <begin position="39"/>
        <end position="57"/>
    </location>
</feature>
<dbReference type="AlphaFoldDB" id="A0A642ULU0"/>
<protein>
    <recommendedName>
        <fullName evidence="4">NADH-ubiquinone oxidoreductase subunit B14.7</fullName>
    </recommendedName>
</protein>
<dbReference type="Proteomes" id="UP000449547">
    <property type="component" value="Unassembled WGS sequence"/>
</dbReference>
<proteinExistence type="predicted"/>
<keyword evidence="1" id="KW-1133">Transmembrane helix</keyword>
<dbReference type="VEuPathDB" id="FungiDB:DIURU_003292"/>
<evidence type="ECO:0000256" key="1">
    <source>
        <dbReference type="SAM" id="Phobius"/>
    </source>
</evidence>
<dbReference type="GeneID" id="54781943"/>
<organism evidence="2 3">
    <name type="scientific">Diutina rugosa</name>
    <name type="common">Yeast</name>
    <name type="synonym">Candida rugosa</name>
    <dbReference type="NCBI Taxonomy" id="5481"/>
    <lineage>
        <taxon>Eukaryota</taxon>
        <taxon>Fungi</taxon>
        <taxon>Dikarya</taxon>
        <taxon>Ascomycota</taxon>
        <taxon>Saccharomycotina</taxon>
        <taxon>Pichiomycetes</taxon>
        <taxon>Debaryomycetaceae</taxon>
        <taxon>Diutina</taxon>
    </lineage>
</organism>
<feature type="transmembrane region" description="Helical" evidence="1">
    <location>
        <begin position="64"/>
        <end position="84"/>
    </location>
</feature>
<feature type="transmembrane region" description="Helical" evidence="1">
    <location>
        <begin position="96"/>
        <end position="112"/>
    </location>
</feature>
<comment type="caution">
    <text evidence="2">The sequence shown here is derived from an EMBL/GenBank/DDBJ whole genome shotgun (WGS) entry which is preliminary data.</text>
</comment>
<reference evidence="2 3" key="1">
    <citation type="submission" date="2019-07" db="EMBL/GenBank/DDBJ databases">
        <title>Genome assembly of two rare yeast pathogens: Diutina rugosa and Trichomonascus ciferrii.</title>
        <authorList>
            <person name="Mixao V."/>
            <person name="Saus E."/>
            <person name="Hansen A."/>
            <person name="Lass-Flor C."/>
            <person name="Gabaldon T."/>
        </authorList>
    </citation>
    <scope>NUCLEOTIDE SEQUENCE [LARGE SCALE GENOMIC DNA]</scope>
    <source>
        <strain evidence="2 3">CBS 613</strain>
    </source>
</reference>
<dbReference type="RefSeq" id="XP_034011918.1">
    <property type="nucleotide sequence ID" value="XM_034156038.1"/>
</dbReference>
<name>A0A642ULU0_DIURU</name>